<dbReference type="InterPro" id="IPR011990">
    <property type="entry name" value="TPR-like_helical_dom_sf"/>
</dbReference>
<protein>
    <submittedName>
        <fullName evidence="2">CHAT domain-containing protein</fullName>
    </submittedName>
</protein>
<dbReference type="Gene3D" id="1.25.40.10">
    <property type="entry name" value="Tetratricopeptide repeat domain"/>
    <property type="match status" value="4"/>
</dbReference>
<comment type="caution">
    <text evidence="2">The sequence shown here is derived from an EMBL/GenBank/DDBJ whole genome shotgun (WGS) entry which is preliminary data.</text>
</comment>
<gene>
    <name evidence="2" type="ORF">CPB83DRAFT_887682</name>
</gene>
<dbReference type="SUPFAM" id="SSF81901">
    <property type="entry name" value="HCP-like"/>
    <property type="match status" value="1"/>
</dbReference>
<evidence type="ECO:0000313" key="2">
    <source>
        <dbReference type="EMBL" id="KAF9522166.1"/>
    </source>
</evidence>
<feature type="domain" description="CHAT" evidence="1">
    <location>
        <begin position="956"/>
        <end position="1228"/>
    </location>
</feature>
<dbReference type="OrthoDB" id="9991317at2759"/>
<keyword evidence="3" id="KW-1185">Reference proteome</keyword>
<organism evidence="2 3">
    <name type="scientific">Crepidotus variabilis</name>
    <dbReference type="NCBI Taxonomy" id="179855"/>
    <lineage>
        <taxon>Eukaryota</taxon>
        <taxon>Fungi</taxon>
        <taxon>Dikarya</taxon>
        <taxon>Basidiomycota</taxon>
        <taxon>Agaricomycotina</taxon>
        <taxon>Agaricomycetes</taxon>
        <taxon>Agaricomycetidae</taxon>
        <taxon>Agaricales</taxon>
        <taxon>Agaricineae</taxon>
        <taxon>Crepidotaceae</taxon>
        <taxon>Crepidotus</taxon>
    </lineage>
</organism>
<evidence type="ECO:0000259" key="1">
    <source>
        <dbReference type="Pfam" id="PF12770"/>
    </source>
</evidence>
<dbReference type="Pfam" id="PF12770">
    <property type="entry name" value="CHAT"/>
    <property type="match status" value="1"/>
</dbReference>
<dbReference type="InterPro" id="IPR024983">
    <property type="entry name" value="CHAT_dom"/>
</dbReference>
<sequence>MSASTSTQEEDDLVFGRAVEAARARNPDGLLEQLMALPKGYPKKAALMAYCGGLYIERYDADASLKDLDNAITVHELAVNNAPLDGPHFTRVDYLFQAVGPLLRRAAARNDVEDVNRAIKILEEVETLTPADHLALPRRLHDLGNALVERFQAHRNLSDISEAITHQELALSFTSSDDAELSSTLNGLGLSLKLRFEASGHISDLDQSITFLEKALHISNESRPHHYLIVNNLANSLLARFHRSGHPGLLNSFTGLGSALMDSYDATGNPEDMSNAIDSQKRVIALSSAQHPNYHTFLHNLGSSLTRRYEHVQNLEDLFSSISVLQQAVELPNVVEVEQMVIFNSLGTALLLRFEALRNVADLDKAVILQRKAVETTEERDHMLPSYLYSLGHAMSLQFSFRGETQDLTDAISLYQRSIDLTAPDHANLSTRLYNYATSLYFRYFYSGALADLTECIALTRRSMHLTRYDHPSYPSRLNVLADALTARFKRTREVGDINDAVTTHKEALELTKDGHPLQAMVCSAYGNSLLTRFEFFNSVHDLTLSIQAHVLATKLTSSDNLYLAERQNRLASALLRRFSYSKDQSDLDRAISLFRQIIACDAGLKTERPAYLHNLSVALAKKYKLTNDLEVLNEAISTLGIILDETRPEQSTRTLHLHSLAKCYYKLFLRTQSEEKILRSLDLYRESAVNKSGNHLRRLISAAQWCQLARKHDPAQIIEAYSVTIKLVSETAGMGFPVETRQSLLSRIAPLASAAVSVAIQTGKLTLAVEWLEESRCIIWNQFSQLRTPLHDLRQHDPQIADRLDAVASALDLAGSRRKTLGKSEEALLTFDLESNAQAHLLQQWEELLEVVRAIPSFKGFLRPRSAFSLMSRLPENGFVVMINADQERVDGDAIVLSRECQPLHVKFDSFSFRKAENLRQRLNRIVAPVTSGVNLTLGRGVRRVHTTEFQDILHLLWLHVVKPVCDAIGLKKLPSESLADLPRIWWCGTGPFAFLPLHAAGFYRTGGTTIHDFAISSYITTISNLVDSQDVAFSKSSSSALIISQPNTPGFPPIPDTVKETELVLSRLKKVGRDVVILEGDEATTLRVLGEMQSCSWIHLACHAVQQSENPLSSAFQVHDGGITLFEIMRRRMTVPEFAFLSACETSMGDVRLPDEATHLAAGMMAAGYRSIVATMWSIQDRYGPMVADHFYDYLLDRETPESSRTPAHSAYALHYAVRHIRSVAGDTDAGLLAWVPSIQIRRALADETTKGFHQVSTSWSNFQTAVSGFPMAGGTYGQALILNDYNSILIPALKRNGNLDDLDEADILSIMRDFAPQVVGSLTALKGRKDAIYANPPDPAPDLEQFQYLVSLSRHLRTLAETYSAFQQLCRTLVPGNDGKFDDFDREFGVLSLVKSTATTFSISP</sequence>
<dbReference type="SUPFAM" id="SSF48452">
    <property type="entry name" value="TPR-like"/>
    <property type="match status" value="1"/>
</dbReference>
<dbReference type="EMBL" id="MU157957">
    <property type="protein sequence ID" value="KAF9522166.1"/>
    <property type="molecule type" value="Genomic_DNA"/>
</dbReference>
<accession>A0A9P6JIA2</accession>
<dbReference type="PANTHER" id="PTHR19959">
    <property type="entry name" value="KINESIN LIGHT CHAIN"/>
    <property type="match status" value="1"/>
</dbReference>
<name>A0A9P6JIA2_9AGAR</name>
<evidence type="ECO:0000313" key="3">
    <source>
        <dbReference type="Proteomes" id="UP000807306"/>
    </source>
</evidence>
<proteinExistence type="predicted"/>
<dbReference type="Proteomes" id="UP000807306">
    <property type="component" value="Unassembled WGS sequence"/>
</dbReference>
<reference evidence="2" key="1">
    <citation type="submission" date="2020-11" db="EMBL/GenBank/DDBJ databases">
        <authorList>
            <consortium name="DOE Joint Genome Institute"/>
            <person name="Ahrendt S."/>
            <person name="Riley R."/>
            <person name="Andreopoulos W."/>
            <person name="Labutti K."/>
            <person name="Pangilinan J."/>
            <person name="Ruiz-Duenas F.J."/>
            <person name="Barrasa J.M."/>
            <person name="Sanchez-Garcia M."/>
            <person name="Camarero S."/>
            <person name="Miyauchi S."/>
            <person name="Serrano A."/>
            <person name="Linde D."/>
            <person name="Babiker R."/>
            <person name="Drula E."/>
            <person name="Ayuso-Fernandez I."/>
            <person name="Pacheco R."/>
            <person name="Padilla G."/>
            <person name="Ferreira P."/>
            <person name="Barriuso J."/>
            <person name="Kellner H."/>
            <person name="Castanera R."/>
            <person name="Alfaro M."/>
            <person name="Ramirez L."/>
            <person name="Pisabarro A.G."/>
            <person name="Kuo A."/>
            <person name="Tritt A."/>
            <person name="Lipzen A."/>
            <person name="He G."/>
            <person name="Yan M."/>
            <person name="Ng V."/>
            <person name="Cullen D."/>
            <person name="Martin F."/>
            <person name="Rosso M.-N."/>
            <person name="Henrissat B."/>
            <person name="Hibbett D."/>
            <person name="Martinez A.T."/>
            <person name="Grigoriev I.V."/>
        </authorList>
    </citation>
    <scope>NUCLEOTIDE SEQUENCE</scope>
    <source>
        <strain evidence="2">CBS 506.95</strain>
    </source>
</reference>
<dbReference type="PANTHER" id="PTHR19959:SF119">
    <property type="entry name" value="FUNGAL LIPASE-LIKE DOMAIN-CONTAINING PROTEIN"/>
    <property type="match status" value="1"/>
</dbReference>